<dbReference type="InterPro" id="IPR027383">
    <property type="entry name" value="Znf_put"/>
</dbReference>
<dbReference type="OrthoDB" id="5242431at2"/>
<dbReference type="Proteomes" id="UP000228758">
    <property type="component" value="Unassembled WGS sequence"/>
</dbReference>
<dbReference type="AlphaFoldDB" id="A0A2M9CJ35"/>
<organism evidence="5 6">
    <name type="scientific">Diaminobutyricimonas aerilata</name>
    <dbReference type="NCBI Taxonomy" id="1162967"/>
    <lineage>
        <taxon>Bacteria</taxon>
        <taxon>Bacillati</taxon>
        <taxon>Actinomycetota</taxon>
        <taxon>Actinomycetes</taxon>
        <taxon>Micrococcales</taxon>
        <taxon>Microbacteriaceae</taxon>
        <taxon>Diaminobutyricimonas</taxon>
    </lineage>
</organism>
<sequence>MSTDPYREWDAAYLLGALSPAERREFEEHLATCPACAEAIAELAGVPGTLRGLDAETARALDEHPVPDTLLPRMLRVAARRRRRVIGAVVGAVAAAAAVVALVVPLVLGGGVERRELTLEPVVPGPLSAEVTLVSHDWGTRLDTHCNYEIRPERPGYAPDDDAVAYAMWITGRDGSSEEVATWTAAPGTSATPSATTRLSPSEIAVVDIRAVDSGDVLLRARP</sequence>
<dbReference type="InterPro" id="IPR041916">
    <property type="entry name" value="Anti_sigma_zinc_sf"/>
</dbReference>
<dbReference type="Gene3D" id="1.10.10.1320">
    <property type="entry name" value="Anti-sigma factor, zinc-finger domain"/>
    <property type="match status" value="1"/>
</dbReference>
<dbReference type="RefSeq" id="WP_100364161.1">
    <property type="nucleotide sequence ID" value="NZ_PGFF01000001.1"/>
</dbReference>
<keyword evidence="3" id="KW-1133">Transmembrane helix</keyword>
<evidence type="ECO:0000259" key="4">
    <source>
        <dbReference type="Pfam" id="PF13490"/>
    </source>
</evidence>
<dbReference type="Pfam" id="PF13490">
    <property type="entry name" value="zf-HC2"/>
    <property type="match status" value="1"/>
</dbReference>
<keyword evidence="1" id="KW-0805">Transcription regulation</keyword>
<comment type="caution">
    <text evidence="5">The sequence shown here is derived from an EMBL/GenBank/DDBJ whole genome shotgun (WGS) entry which is preliminary data.</text>
</comment>
<evidence type="ECO:0000256" key="2">
    <source>
        <dbReference type="ARBA" id="ARBA00023163"/>
    </source>
</evidence>
<keyword evidence="2" id="KW-0804">Transcription</keyword>
<proteinExistence type="predicted"/>
<accession>A0A2M9CJ35</accession>
<reference evidence="5 6" key="1">
    <citation type="submission" date="2017-11" db="EMBL/GenBank/DDBJ databases">
        <title>Genomic Encyclopedia of Archaeal and Bacterial Type Strains, Phase II (KMG-II): From Individual Species to Whole Genera.</title>
        <authorList>
            <person name="Goeker M."/>
        </authorList>
    </citation>
    <scope>NUCLEOTIDE SEQUENCE [LARGE SCALE GENOMIC DNA]</scope>
    <source>
        <strain evidence="5 6">DSM 27393</strain>
    </source>
</reference>
<evidence type="ECO:0000313" key="5">
    <source>
        <dbReference type="EMBL" id="PJJ71909.1"/>
    </source>
</evidence>
<evidence type="ECO:0000256" key="1">
    <source>
        <dbReference type="ARBA" id="ARBA00023015"/>
    </source>
</evidence>
<keyword evidence="3" id="KW-0812">Transmembrane</keyword>
<protein>
    <submittedName>
        <fullName evidence="5">Putative zinc finger protein</fullName>
    </submittedName>
</protein>
<feature type="domain" description="Putative zinc-finger" evidence="4">
    <location>
        <begin position="12"/>
        <end position="37"/>
    </location>
</feature>
<evidence type="ECO:0000313" key="6">
    <source>
        <dbReference type="Proteomes" id="UP000228758"/>
    </source>
</evidence>
<gene>
    <name evidence="5" type="ORF">CLV46_1465</name>
</gene>
<evidence type="ECO:0000256" key="3">
    <source>
        <dbReference type="SAM" id="Phobius"/>
    </source>
</evidence>
<dbReference type="EMBL" id="PGFF01000001">
    <property type="protein sequence ID" value="PJJ71909.1"/>
    <property type="molecule type" value="Genomic_DNA"/>
</dbReference>
<name>A0A2M9CJ35_9MICO</name>
<keyword evidence="3" id="KW-0472">Membrane</keyword>
<feature type="transmembrane region" description="Helical" evidence="3">
    <location>
        <begin position="85"/>
        <end position="108"/>
    </location>
</feature>
<keyword evidence="6" id="KW-1185">Reference proteome</keyword>